<keyword evidence="5" id="KW-1185">Reference proteome</keyword>
<evidence type="ECO:0000259" key="1">
    <source>
        <dbReference type="Pfam" id="PF14498"/>
    </source>
</evidence>
<dbReference type="InterPro" id="IPR049053">
    <property type="entry name" value="AFCA-like_C"/>
</dbReference>
<organism evidence="4 5">
    <name type="scientific">Chitinophaga skermanii</name>
    <dbReference type="NCBI Taxonomy" id="331697"/>
    <lineage>
        <taxon>Bacteria</taxon>
        <taxon>Pseudomonadati</taxon>
        <taxon>Bacteroidota</taxon>
        <taxon>Chitinophagia</taxon>
        <taxon>Chitinophagales</taxon>
        <taxon>Chitinophagaceae</taxon>
        <taxon>Chitinophaga</taxon>
    </lineage>
</organism>
<feature type="domain" description="Glycosyl hydrolase family 95 catalytic" evidence="3">
    <location>
        <begin position="305"/>
        <end position="720"/>
    </location>
</feature>
<dbReference type="InterPro" id="IPR008928">
    <property type="entry name" value="6-hairpin_glycosidase_sf"/>
</dbReference>
<protein>
    <submittedName>
        <fullName evidence="4">Alpha-L-fucosidase 2</fullName>
    </submittedName>
</protein>
<dbReference type="Pfam" id="PF21307">
    <property type="entry name" value="Glyco_hydro_95_C"/>
    <property type="match status" value="1"/>
</dbReference>
<dbReference type="InterPro" id="IPR016518">
    <property type="entry name" value="Alpha-L-fucosidase"/>
</dbReference>
<dbReference type="Proteomes" id="UP000249547">
    <property type="component" value="Unassembled WGS sequence"/>
</dbReference>
<evidence type="ECO:0000259" key="3">
    <source>
        <dbReference type="Pfam" id="PF22124"/>
    </source>
</evidence>
<dbReference type="AlphaFoldDB" id="A0A327R5I9"/>
<feature type="domain" description="Alpha fucosidase A-like C-terminal" evidence="2">
    <location>
        <begin position="722"/>
        <end position="820"/>
    </location>
</feature>
<proteinExistence type="predicted"/>
<comment type="caution">
    <text evidence="4">The sequence shown here is derived from an EMBL/GenBank/DDBJ whole genome shotgun (WGS) entry which is preliminary data.</text>
</comment>
<dbReference type="EMBL" id="QLLL01000001">
    <property type="protein sequence ID" value="RAJ10964.1"/>
    <property type="molecule type" value="Genomic_DNA"/>
</dbReference>
<dbReference type="GO" id="GO:0004560">
    <property type="term" value="F:alpha-L-fucosidase activity"/>
    <property type="evidence" value="ECO:0007669"/>
    <property type="project" value="InterPro"/>
</dbReference>
<dbReference type="InterPro" id="IPR027414">
    <property type="entry name" value="GH95_N_dom"/>
</dbReference>
<evidence type="ECO:0000313" key="5">
    <source>
        <dbReference type="Proteomes" id="UP000249547"/>
    </source>
</evidence>
<dbReference type="PANTHER" id="PTHR31084">
    <property type="entry name" value="ALPHA-L-FUCOSIDASE 2"/>
    <property type="match status" value="1"/>
</dbReference>
<accession>A0A327R5I9</accession>
<reference evidence="4 5" key="1">
    <citation type="submission" date="2018-06" db="EMBL/GenBank/DDBJ databases">
        <title>Genomic Encyclopedia of Archaeal and Bacterial Type Strains, Phase II (KMG-II): from individual species to whole genera.</title>
        <authorList>
            <person name="Goeker M."/>
        </authorList>
    </citation>
    <scope>NUCLEOTIDE SEQUENCE [LARGE SCALE GENOMIC DNA]</scope>
    <source>
        <strain evidence="4 5">DSM 23857</strain>
    </source>
</reference>
<dbReference type="SUPFAM" id="SSF48208">
    <property type="entry name" value="Six-hairpin glycosidases"/>
    <property type="match status" value="1"/>
</dbReference>
<dbReference type="Pfam" id="PF22124">
    <property type="entry name" value="Glyco_hydro_95_cat"/>
    <property type="match status" value="1"/>
</dbReference>
<dbReference type="OrthoDB" id="9768507at2"/>
<evidence type="ECO:0000313" key="4">
    <source>
        <dbReference type="EMBL" id="RAJ10964.1"/>
    </source>
</evidence>
<dbReference type="PANTHER" id="PTHR31084:SF0">
    <property type="entry name" value="ALPHA-L-FUCOSIDASE 2"/>
    <property type="match status" value="1"/>
</dbReference>
<dbReference type="InterPro" id="IPR012341">
    <property type="entry name" value="6hp_glycosidase-like_sf"/>
</dbReference>
<dbReference type="GO" id="GO:0005975">
    <property type="term" value="P:carbohydrate metabolic process"/>
    <property type="evidence" value="ECO:0007669"/>
    <property type="project" value="InterPro"/>
</dbReference>
<dbReference type="PIRSF" id="PIRSF007663">
    <property type="entry name" value="UCP007663"/>
    <property type="match status" value="1"/>
</dbReference>
<name>A0A327R5I9_9BACT</name>
<dbReference type="Gene3D" id="1.50.10.10">
    <property type="match status" value="1"/>
</dbReference>
<sequence length="830" mass="91342">MVSIFRSMYWKVSAVVCIGLLTVLRGEAQRGAHTLSFKGPAAAFTEALPLGNGSLGALISGNPNRDRIWLNEISMWSGGIEDPNNPEAHKVLPAIQSYLLNGDNQAAQRILQTAFVSLGKGSGNGAGANVPYGCYQTLGDLLITWKDTTAAYTHYARSLDLEKAVATTTWQRNGVTYTQTAFVSKPQQAIIVRITADKPGSISFSARLFRHEHVVISTGKNSVILNGQLPNGNEPGLKYAAILEVLAKGGSQRTNETSIDVDHANECLLVISAKTDYNIHNIAKRGPNPYPAAKAVIDNIKALTYESIYDYHVFEHGLLYNTTAIKLKAHDTAVDSLSTPERLVRYAQHQADPQLPMLYYNFGRYLLISSSAPGGLPANLQGLWATEYQTPWNGDYHININLQMNYWLAEANGLSTLTEPLLTYIAGLVKPGQRTAKAYYDAPGWVAHVICNPWGFTAPGEGAEWGSTLTGGAWLCNHVWEHFNYTRDTAYLKKYYPVLKGAAQFISSVLIEEPTNKWLVTAPSNSPENTYIMPNGFKGQTAMGPTMDMQIARELFGNTIKAAQVLRKDAAFARELEKKRSRLAPNQVGAKGDLNEWLHDWEDAEPQHRHVSHLYGLHPYDEITPWGTPALAKAVRETLRQRGDGGTGWSKAWKINFWARLGDGDHALTLLHELLTPVGIEATGINMRNGGGTYANLFCAHPPFQIDGNFGGTAGISEMLLQSHGENQVIRLLPALPSDAAWQAGEVHNMIARGAFKVSFAWQNGQVTSGNIYSEQGSNCAILLPANLYIVDNNNEVYAQKLPYPRVVTFETIQGTDYKLTPRFERMLNK</sequence>
<dbReference type="RefSeq" id="WP_111596073.1">
    <property type="nucleotide sequence ID" value="NZ_QLLL01000001.1"/>
</dbReference>
<dbReference type="InterPro" id="IPR054363">
    <property type="entry name" value="GH95_cat"/>
</dbReference>
<gene>
    <name evidence="4" type="ORF">LX64_00571</name>
</gene>
<feature type="domain" description="Glycosyl hydrolase family 95 N-terminal" evidence="1">
    <location>
        <begin position="35"/>
        <end position="278"/>
    </location>
</feature>
<evidence type="ECO:0000259" key="2">
    <source>
        <dbReference type="Pfam" id="PF21307"/>
    </source>
</evidence>
<dbReference type="Pfam" id="PF14498">
    <property type="entry name" value="Glyco_hyd_65N_2"/>
    <property type="match status" value="1"/>
</dbReference>